<protein>
    <submittedName>
        <fullName evidence="1">Uncharacterized protein</fullName>
    </submittedName>
</protein>
<keyword evidence="2" id="KW-1185">Reference proteome</keyword>
<reference evidence="1 2" key="1">
    <citation type="submission" date="2019-10" db="EMBL/GenBank/DDBJ databases">
        <title>Draft Genome Sequence of Cytophagaceae sp. SJW1-29.</title>
        <authorList>
            <person name="Choi A."/>
        </authorList>
    </citation>
    <scope>NUCLEOTIDE SEQUENCE [LARGE SCALE GENOMIC DNA]</scope>
    <source>
        <strain evidence="1 2">SJW1-29</strain>
    </source>
</reference>
<proteinExistence type="predicted"/>
<name>A0A7C9BPI8_9BACT</name>
<dbReference type="EMBL" id="WHLY01000002">
    <property type="protein sequence ID" value="MPR33199.1"/>
    <property type="molecule type" value="Genomic_DNA"/>
</dbReference>
<dbReference type="RefSeq" id="WP_152758262.1">
    <property type="nucleotide sequence ID" value="NZ_WHLY01000002.1"/>
</dbReference>
<dbReference type="Proteomes" id="UP000479293">
    <property type="component" value="Unassembled WGS sequence"/>
</dbReference>
<gene>
    <name evidence="1" type="ORF">GBK04_07460</name>
</gene>
<organism evidence="1 2">
    <name type="scientific">Salmonirosea aquatica</name>
    <dbReference type="NCBI Taxonomy" id="2654236"/>
    <lineage>
        <taxon>Bacteria</taxon>
        <taxon>Pseudomonadati</taxon>
        <taxon>Bacteroidota</taxon>
        <taxon>Cytophagia</taxon>
        <taxon>Cytophagales</taxon>
        <taxon>Spirosomataceae</taxon>
        <taxon>Salmonirosea</taxon>
    </lineage>
</organism>
<dbReference type="PROSITE" id="PS51257">
    <property type="entry name" value="PROKAR_LIPOPROTEIN"/>
    <property type="match status" value="1"/>
</dbReference>
<accession>A0A7C9BPI8</accession>
<evidence type="ECO:0000313" key="1">
    <source>
        <dbReference type="EMBL" id="MPR33199.1"/>
    </source>
</evidence>
<dbReference type="AlphaFoldDB" id="A0A7C9BPI8"/>
<evidence type="ECO:0000313" key="2">
    <source>
        <dbReference type="Proteomes" id="UP000479293"/>
    </source>
</evidence>
<sequence>MKNSTYAVLFSLIFFSIACKQEKDPGPDLTTQLVGRYEAQYQIVTPGGTLLEGGPSQASTVEIRRKNNNTINVLIAINDGIVQENNRYDAKVSLRDSENDYSSKKGRISSFKVTTENANSSLNVYDNGDVNGGFVYGNAKGQTVSISWF</sequence>
<comment type="caution">
    <text evidence="1">The sequence shown here is derived from an EMBL/GenBank/DDBJ whole genome shotgun (WGS) entry which is preliminary data.</text>
</comment>